<dbReference type="Gene3D" id="3.40.630.30">
    <property type="match status" value="1"/>
</dbReference>
<feature type="domain" description="N-acetyltransferase" evidence="1">
    <location>
        <begin position="2"/>
        <end position="151"/>
    </location>
</feature>
<dbReference type="CDD" id="cd04301">
    <property type="entry name" value="NAT_SF"/>
    <property type="match status" value="1"/>
</dbReference>
<accession>A0A7C7D6G3</accession>
<dbReference type="Proteomes" id="UP000553059">
    <property type="component" value="Unassembled WGS sequence"/>
</dbReference>
<organism evidence="2 3">
    <name type="scientific">Desulfitobacterium dehalogenans</name>
    <dbReference type="NCBI Taxonomy" id="36854"/>
    <lineage>
        <taxon>Bacteria</taxon>
        <taxon>Bacillati</taxon>
        <taxon>Bacillota</taxon>
        <taxon>Clostridia</taxon>
        <taxon>Eubacteriales</taxon>
        <taxon>Desulfitobacteriaceae</taxon>
        <taxon>Desulfitobacterium</taxon>
    </lineage>
</organism>
<reference evidence="2 3" key="1">
    <citation type="journal article" date="2020" name="Biotechnol. Biofuels">
        <title>New insights from the biogas microbiome by comprehensive genome-resolved metagenomics of nearly 1600 species originating from multiple anaerobic digesters.</title>
        <authorList>
            <person name="Campanaro S."/>
            <person name="Treu L."/>
            <person name="Rodriguez-R L.M."/>
            <person name="Kovalovszki A."/>
            <person name="Ziels R.M."/>
            <person name="Maus I."/>
            <person name="Zhu X."/>
            <person name="Kougias P.G."/>
            <person name="Basile A."/>
            <person name="Luo G."/>
            <person name="Schluter A."/>
            <person name="Konstantinidis K.T."/>
            <person name="Angelidaki I."/>
        </authorList>
    </citation>
    <scope>NUCLEOTIDE SEQUENCE [LARGE SCALE GENOMIC DNA]</scope>
    <source>
        <strain evidence="2">AS05jafATM_4</strain>
    </source>
</reference>
<dbReference type="SUPFAM" id="SSF55729">
    <property type="entry name" value="Acyl-CoA N-acyltransferases (Nat)"/>
    <property type="match status" value="1"/>
</dbReference>
<dbReference type="Pfam" id="PF13527">
    <property type="entry name" value="Acetyltransf_9"/>
    <property type="match status" value="1"/>
</dbReference>
<dbReference type="AlphaFoldDB" id="A0A7C7D6G3"/>
<dbReference type="EMBL" id="DUTF01000257">
    <property type="protein sequence ID" value="HHY27436.1"/>
    <property type="molecule type" value="Genomic_DNA"/>
</dbReference>
<keyword evidence="2" id="KW-0808">Transferase</keyword>
<comment type="caution">
    <text evidence="2">The sequence shown here is derived from an EMBL/GenBank/DDBJ whole genome shotgun (WGS) entry which is preliminary data.</text>
</comment>
<evidence type="ECO:0000259" key="1">
    <source>
        <dbReference type="PROSITE" id="PS51186"/>
    </source>
</evidence>
<evidence type="ECO:0000313" key="2">
    <source>
        <dbReference type="EMBL" id="HHY27436.1"/>
    </source>
</evidence>
<dbReference type="PROSITE" id="PS51186">
    <property type="entry name" value="GNAT"/>
    <property type="match status" value="1"/>
</dbReference>
<sequence length="309" mass="35292">MKEMRLALWSDVERLKGIWKLCFGDTDSFIDFYFTQRFQPEQVAVYLVDHVITAMLTMIPVQWLEGHEGQKRIQGSMLYAIGTHPDFQHRGIATELMEWALAYLGKREMELCVLVPAEAKLFNFYERRGYQVGFVLREAVLNRNEIEAMCESSGINMKETSGSEVLVATPQAYNSIRNQLLRGTTYLAYREEEIAYQKKISRLSGADLYELDMGEVQGCAAVERLTGDKVLVKEYLVPEEFFSHGLKALAYTLQAQELIIRTPAHGGQVIGGQVRSFGMLKRTSSRELGPVHYKDEIFEERAYLGLAFD</sequence>
<protein>
    <submittedName>
        <fullName evidence="2">GNAT family N-acetyltransferase</fullName>
    </submittedName>
</protein>
<name>A0A7C7D6G3_9FIRM</name>
<dbReference type="GO" id="GO:0016747">
    <property type="term" value="F:acyltransferase activity, transferring groups other than amino-acyl groups"/>
    <property type="evidence" value="ECO:0007669"/>
    <property type="project" value="InterPro"/>
</dbReference>
<proteinExistence type="predicted"/>
<dbReference type="InterPro" id="IPR016181">
    <property type="entry name" value="Acyl_CoA_acyltransferase"/>
</dbReference>
<gene>
    <name evidence="2" type="ORF">GX523_11975</name>
</gene>
<dbReference type="InterPro" id="IPR000182">
    <property type="entry name" value="GNAT_dom"/>
</dbReference>
<evidence type="ECO:0000313" key="3">
    <source>
        <dbReference type="Proteomes" id="UP000553059"/>
    </source>
</evidence>